<keyword evidence="3 8" id="KW-0028">Amino-acid biosynthesis</keyword>
<evidence type="ECO:0000256" key="6">
    <source>
        <dbReference type="ARBA" id="ARBA00022840"/>
    </source>
</evidence>
<reference evidence="9 10" key="1">
    <citation type="journal article" date="2016" name="Nat. Commun.">
        <title>Thousands of microbial genomes shed light on interconnected biogeochemical processes in an aquifer system.</title>
        <authorList>
            <person name="Anantharaman K."/>
            <person name="Brown C.T."/>
            <person name="Hug L.A."/>
            <person name="Sharon I."/>
            <person name="Castelle C.J."/>
            <person name="Probst A.J."/>
            <person name="Thomas B.C."/>
            <person name="Singh A."/>
            <person name="Wilkins M.J."/>
            <person name="Karaoz U."/>
            <person name="Brodie E.L."/>
            <person name="Williams K.H."/>
            <person name="Hubbard S.S."/>
            <person name="Banfield J.F."/>
        </authorList>
    </citation>
    <scope>NUCLEOTIDE SEQUENCE [LARGE SCALE GENOMIC DNA]</scope>
</reference>
<dbReference type="AlphaFoldDB" id="A0A1G2L4Q9"/>
<sequence length="105" mass="12005">MRMTLEALARHVARRARQNPAGYTRELMKKGLPHSAKKLGEEAVETVVAALRENDERLVAEAADLLYHLVVVLKLREVPLSRVHRELYKRSRRSVLDPKALKRGT</sequence>
<dbReference type="Proteomes" id="UP000176510">
    <property type="component" value="Unassembled WGS sequence"/>
</dbReference>
<dbReference type="UniPathway" id="UPA00031">
    <property type="reaction ID" value="UER00007"/>
</dbReference>
<protein>
    <recommendedName>
        <fullName evidence="8">Phosphoribosyl-ATP pyrophosphatase</fullName>
        <shortName evidence="8">PRA-PH</shortName>
        <ecNumber evidence="8">3.6.1.31</ecNumber>
    </recommendedName>
</protein>
<evidence type="ECO:0000256" key="2">
    <source>
        <dbReference type="ARBA" id="ARBA00005204"/>
    </source>
</evidence>
<keyword evidence="7 8" id="KW-0368">Histidine biosynthesis</keyword>
<keyword evidence="8" id="KW-0963">Cytoplasm</keyword>
<dbReference type="Gene3D" id="1.10.287.1080">
    <property type="entry name" value="MazG-like"/>
    <property type="match status" value="1"/>
</dbReference>
<comment type="subcellular location">
    <subcellularLocation>
        <location evidence="8">Cytoplasm</location>
    </subcellularLocation>
</comment>
<comment type="catalytic activity">
    <reaction evidence="1 8">
        <text>1-(5-phospho-beta-D-ribosyl)-ATP + H2O = 1-(5-phospho-beta-D-ribosyl)-5'-AMP + diphosphate + H(+)</text>
        <dbReference type="Rhea" id="RHEA:22828"/>
        <dbReference type="ChEBI" id="CHEBI:15377"/>
        <dbReference type="ChEBI" id="CHEBI:15378"/>
        <dbReference type="ChEBI" id="CHEBI:33019"/>
        <dbReference type="ChEBI" id="CHEBI:59457"/>
        <dbReference type="ChEBI" id="CHEBI:73183"/>
        <dbReference type="EC" id="3.6.1.31"/>
    </reaction>
</comment>
<dbReference type="Pfam" id="PF01503">
    <property type="entry name" value="PRA-PH"/>
    <property type="match status" value="1"/>
</dbReference>
<dbReference type="EC" id="3.6.1.31" evidence="8"/>
<dbReference type="GO" id="GO:0004636">
    <property type="term" value="F:phosphoribosyl-ATP diphosphatase activity"/>
    <property type="evidence" value="ECO:0007669"/>
    <property type="project" value="UniProtKB-UniRule"/>
</dbReference>
<dbReference type="CDD" id="cd11534">
    <property type="entry name" value="NTP-PPase_HisIE_like"/>
    <property type="match status" value="1"/>
</dbReference>
<dbReference type="InterPro" id="IPR021130">
    <property type="entry name" value="PRib-ATP_PPHydrolase-like"/>
</dbReference>
<gene>
    <name evidence="8" type="primary">hisE</name>
    <name evidence="9" type="ORF">A3B34_01250</name>
</gene>
<evidence type="ECO:0000256" key="4">
    <source>
        <dbReference type="ARBA" id="ARBA00022741"/>
    </source>
</evidence>
<dbReference type="NCBIfam" id="TIGR03188">
    <property type="entry name" value="histidine_hisI"/>
    <property type="match status" value="1"/>
</dbReference>
<dbReference type="GO" id="GO:0000105">
    <property type="term" value="P:L-histidine biosynthetic process"/>
    <property type="evidence" value="ECO:0007669"/>
    <property type="project" value="UniProtKB-UniRule"/>
</dbReference>
<comment type="caution">
    <text evidence="9">The sequence shown here is derived from an EMBL/GenBank/DDBJ whole genome shotgun (WGS) entry which is preliminary data.</text>
</comment>
<proteinExistence type="inferred from homology"/>
<dbReference type="SUPFAM" id="SSF101386">
    <property type="entry name" value="all-alpha NTP pyrophosphatases"/>
    <property type="match status" value="1"/>
</dbReference>
<evidence type="ECO:0000313" key="9">
    <source>
        <dbReference type="EMBL" id="OHA06656.1"/>
    </source>
</evidence>
<dbReference type="PANTHER" id="PTHR42945">
    <property type="entry name" value="HISTIDINE BIOSYNTHESIS BIFUNCTIONAL PROTEIN"/>
    <property type="match status" value="1"/>
</dbReference>
<evidence type="ECO:0000256" key="1">
    <source>
        <dbReference type="ARBA" id="ARBA00001460"/>
    </source>
</evidence>
<dbReference type="EMBL" id="MHQR01000035">
    <property type="protein sequence ID" value="OHA06656.1"/>
    <property type="molecule type" value="Genomic_DNA"/>
</dbReference>
<accession>A0A1G2L4Q9</accession>
<dbReference type="HAMAP" id="MF_01020">
    <property type="entry name" value="HisE"/>
    <property type="match status" value="1"/>
</dbReference>
<keyword evidence="6 8" id="KW-0067">ATP-binding</keyword>
<evidence type="ECO:0000256" key="7">
    <source>
        <dbReference type="ARBA" id="ARBA00023102"/>
    </source>
</evidence>
<dbReference type="STRING" id="1802279.A3B34_01250"/>
<keyword evidence="4 8" id="KW-0547">Nucleotide-binding</keyword>
<comment type="similarity">
    <text evidence="8">Belongs to the PRA-PH family.</text>
</comment>
<dbReference type="PANTHER" id="PTHR42945:SF1">
    <property type="entry name" value="HISTIDINE BIOSYNTHESIS BIFUNCTIONAL PROTEIN HIS7"/>
    <property type="match status" value="1"/>
</dbReference>
<dbReference type="GO" id="GO:0005524">
    <property type="term" value="F:ATP binding"/>
    <property type="evidence" value="ECO:0007669"/>
    <property type="project" value="UniProtKB-KW"/>
</dbReference>
<name>A0A1G2L4Q9_9BACT</name>
<dbReference type="InterPro" id="IPR008179">
    <property type="entry name" value="HisE"/>
</dbReference>
<evidence type="ECO:0000313" key="10">
    <source>
        <dbReference type="Proteomes" id="UP000176510"/>
    </source>
</evidence>
<organism evidence="9 10">
    <name type="scientific">Candidatus Sungbacteria bacterium RIFCSPLOWO2_01_FULL_54_21</name>
    <dbReference type="NCBI Taxonomy" id="1802279"/>
    <lineage>
        <taxon>Bacteria</taxon>
        <taxon>Candidatus Sungiibacteriota</taxon>
    </lineage>
</organism>
<evidence type="ECO:0000256" key="3">
    <source>
        <dbReference type="ARBA" id="ARBA00022605"/>
    </source>
</evidence>
<dbReference type="GO" id="GO:0005737">
    <property type="term" value="C:cytoplasm"/>
    <property type="evidence" value="ECO:0007669"/>
    <property type="project" value="UniProtKB-SubCell"/>
</dbReference>
<evidence type="ECO:0000256" key="5">
    <source>
        <dbReference type="ARBA" id="ARBA00022801"/>
    </source>
</evidence>
<comment type="pathway">
    <text evidence="2 8">Amino-acid biosynthesis; L-histidine biosynthesis; L-histidine from 5-phospho-alpha-D-ribose 1-diphosphate: step 2/9.</text>
</comment>
<keyword evidence="5 8" id="KW-0378">Hydrolase</keyword>
<evidence type="ECO:0000256" key="8">
    <source>
        <dbReference type="HAMAP-Rule" id="MF_01020"/>
    </source>
</evidence>